<reference evidence="1 2" key="1">
    <citation type="journal article" date="2011" name="Appl. Environ. Microbiol.">
        <title>Novel Virulent and Broad-Host-Range Erwinia amylovora Bacteriophages Reveal a High Degree of Mosaicism and a Relationship to Enterobacteriaceae Phages.</title>
        <authorList>
            <person name="Born Y."/>
            <person name="Fieseler L."/>
            <person name="Marazzi J."/>
            <person name="Lurz R."/>
            <person name="Duffy B."/>
            <person name="Loessner M.J."/>
        </authorList>
    </citation>
    <scope>NUCLEOTIDE SEQUENCE [LARGE SCALE GENOMIC DNA]</scope>
</reference>
<organism evidence="1 2">
    <name type="scientific">Erwinia phage vB_EamP-S6</name>
    <dbReference type="NCBI Taxonomy" id="1051675"/>
    <lineage>
        <taxon>Viruses</taxon>
        <taxon>Duplodnaviria</taxon>
        <taxon>Heunggongvirae</taxon>
        <taxon>Uroviricota</taxon>
        <taxon>Caudoviricetes</taxon>
        <taxon>Schitoviridae</taxon>
        <taxon>Waedenswilvirus</taxon>
        <taxon>Waedenswilvirus S6</taxon>
    </lineage>
</organism>
<dbReference type="Proteomes" id="UP000008893">
    <property type="component" value="Segment"/>
</dbReference>
<protein>
    <submittedName>
        <fullName evidence="1">Gp096</fullName>
    </submittedName>
</protein>
<keyword evidence="2" id="KW-1185">Reference proteome</keyword>
<name>G0YQI8_9CAUD</name>
<evidence type="ECO:0000313" key="2">
    <source>
        <dbReference type="Proteomes" id="UP000008893"/>
    </source>
</evidence>
<proteinExistence type="predicted"/>
<dbReference type="GeneID" id="14013784"/>
<dbReference type="EMBL" id="HQ728266">
    <property type="protein sequence ID" value="AEJ81615.1"/>
    <property type="molecule type" value="Genomic_DNA"/>
</dbReference>
<evidence type="ECO:0000313" key="1">
    <source>
        <dbReference type="EMBL" id="AEJ81615.1"/>
    </source>
</evidence>
<accession>G0YQI8</accession>
<dbReference type="RefSeq" id="YP_007005832.1">
    <property type="nucleotide sequence ID" value="NC_019514.1"/>
</dbReference>
<dbReference type="OrthoDB" id="521at10239"/>
<dbReference type="KEGG" id="vg:14013784"/>
<sequence>MRTVFDIPRNEAGLVDRYIGTAYDVVRHVHDNLQYIKQTSFYMESLVNIDNHMAQIAAVQAQLVQLLVVFDNLPMLVALMADVDAYMKALSNYKQTLAGSGGAGAIGTAANNTVQEALDKLAQRLDTTEKSWEDYDQLFKNLQANASYHATTKATATSLAQTLKNGDLVFVHADESLANSPTVYTVAGGGTKTLTLLYNFDGLGVNLKAKTGSTLVGHTNADGSEVTVKAKLDTLSTDVAAKASSTDLAQVKQTADAAAPKTDLATVKQTADAAATKTALAAVKQTADAAATASDLTALAGRVAALEAAAGSSGGAA</sequence>